<evidence type="ECO:0000313" key="2">
    <source>
        <dbReference type="EMBL" id="MPM50903.1"/>
    </source>
</evidence>
<protein>
    <recommendedName>
        <fullName evidence="1">N-acetyltransferase domain-containing protein</fullName>
    </recommendedName>
</protein>
<dbReference type="PANTHER" id="PTHR43233">
    <property type="entry name" value="FAMILY N-ACETYLTRANSFERASE, PUTATIVE (AFU_ORTHOLOGUE AFUA_6G03350)-RELATED"/>
    <property type="match status" value="1"/>
</dbReference>
<dbReference type="SUPFAM" id="SSF55729">
    <property type="entry name" value="Acyl-CoA N-acyltransferases (Nat)"/>
    <property type="match status" value="1"/>
</dbReference>
<dbReference type="Pfam" id="PF13508">
    <property type="entry name" value="Acetyltransf_7"/>
    <property type="match status" value="1"/>
</dbReference>
<dbReference type="EMBL" id="VSSQ01013176">
    <property type="protein sequence ID" value="MPM50903.1"/>
    <property type="molecule type" value="Genomic_DNA"/>
</dbReference>
<dbReference type="CDD" id="cd04301">
    <property type="entry name" value="NAT_SF"/>
    <property type="match status" value="1"/>
</dbReference>
<comment type="caution">
    <text evidence="2">The sequence shown here is derived from an EMBL/GenBank/DDBJ whole genome shotgun (WGS) entry which is preliminary data.</text>
</comment>
<dbReference type="PROSITE" id="PS51186">
    <property type="entry name" value="GNAT"/>
    <property type="match status" value="1"/>
</dbReference>
<dbReference type="AlphaFoldDB" id="A0A645AJ72"/>
<dbReference type="InterPro" id="IPR000182">
    <property type="entry name" value="GNAT_dom"/>
</dbReference>
<organism evidence="2">
    <name type="scientific">bioreactor metagenome</name>
    <dbReference type="NCBI Taxonomy" id="1076179"/>
    <lineage>
        <taxon>unclassified sequences</taxon>
        <taxon>metagenomes</taxon>
        <taxon>ecological metagenomes</taxon>
    </lineage>
</organism>
<evidence type="ECO:0000259" key="1">
    <source>
        <dbReference type="PROSITE" id="PS51186"/>
    </source>
</evidence>
<dbReference type="Gene3D" id="3.40.630.30">
    <property type="match status" value="1"/>
</dbReference>
<dbReference type="GO" id="GO:0016747">
    <property type="term" value="F:acyltransferase activity, transferring groups other than amino-acyl groups"/>
    <property type="evidence" value="ECO:0007669"/>
    <property type="project" value="InterPro"/>
</dbReference>
<dbReference type="PANTHER" id="PTHR43233:SF1">
    <property type="entry name" value="FAMILY N-ACETYLTRANSFERASE, PUTATIVE (AFU_ORTHOLOGUE AFUA_6G03350)-RELATED"/>
    <property type="match status" value="1"/>
</dbReference>
<sequence length="142" mass="16669">MEKIINYTKGGFTVTTDKEKIEIDILHNFINQSYWANGRTKQTIITSIENSLCFSMFKGEKQIGFARVITDYATFAYLCDVYIEEDYRGNGLGIWMLECILNYPNLLDLKKWLLATRDAHELYRKFGFYSLSNPEKYMEIVN</sequence>
<accession>A0A645AJ72</accession>
<name>A0A645AJ72_9ZZZZ</name>
<reference evidence="2" key="1">
    <citation type="submission" date="2019-08" db="EMBL/GenBank/DDBJ databases">
        <authorList>
            <person name="Kucharzyk K."/>
            <person name="Murdoch R.W."/>
            <person name="Higgins S."/>
            <person name="Loffler F."/>
        </authorList>
    </citation>
    <scope>NUCLEOTIDE SEQUENCE</scope>
</reference>
<proteinExistence type="predicted"/>
<dbReference type="InterPro" id="IPR053144">
    <property type="entry name" value="Acetyltransferase_Butenolide"/>
</dbReference>
<gene>
    <name evidence="2" type="ORF">SDC9_97649</name>
</gene>
<dbReference type="InterPro" id="IPR016181">
    <property type="entry name" value="Acyl_CoA_acyltransferase"/>
</dbReference>
<feature type="domain" description="N-acetyltransferase" evidence="1">
    <location>
        <begin position="12"/>
        <end position="142"/>
    </location>
</feature>